<dbReference type="GO" id="GO:0031267">
    <property type="term" value="F:small GTPase binding"/>
    <property type="evidence" value="ECO:0007669"/>
    <property type="project" value="InterPro"/>
</dbReference>
<evidence type="ECO:0000313" key="4">
    <source>
        <dbReference type="Proteomes" id="UP000800041"/>
    </source>
</evidence>
<feature type="compositionally biased region" description="Basic and acidic residues" evidence="1">
    <location>
        <begin position="730"/>
        <end position="741"/>
    </location>
</feature>
<name>A0A6G1HG12_9PEZI</name>
<protein>
    <recommendedName>
        <fullName evidence="2">Formin GTPase-binding domain-containing protein</fullName>
    </recommendedName>
</protein>
<dbReference type="Pfam" id="PF06371">
    <property type="entry name" value="Drf_GBD"/>
    <property type="match status" value="1"/>
</dbReference>
<feature type="compositionally biased region" description="Low complexity" evidence="1">
    <location>
        <begin position="750"/>
        <end position="759"/>
    </location>
</feature>
<feature type="region of interest" description="Disordered" evidence="1">
    <location>
        <begin position="407"/>
        <end position="512"/>
    </location>
</feature>
<dbReference type="OrthoDB" id="2155261at2759"/>
<feature type="domain" description="Formin GTPase-binding" evidence="2">
    <location>
        <begin position="362"/>
        <end position="654"/>
    </location>
</feature>
<feature type="region of interest" description="Disordered" evidence="1">
    <location>
        <begin position="1"/>
        <end position="342"/>
    </location>
</feature>
<organism evidence="3 4">
    <name type="scientific">Aulographum hederae CBS 113979</name>
    <dbReference type="NCBI Taxonomy" id="1176131"/>
    <lineage>
        <taxon>Eukaryota</taxon>
        <taxon>Fungi</taxon>
        <taxon>Dikarya</taxon>
        <taxon>Ascomycota</taxon>
        <taxon>Pezizomycotina</taxon>
        <taxon>Dothideomycetes</taxon>
        <taxon>Pleosporomycetidae</taxon>
        <taxon>Aulographales</taxon>
        <taxon>Aulographaceae</taxon>
    </lineage>
</organism>
<reference evidence="3" key="1">
    <citation type="journal article" date="2020" name="Stud. Mycol.">
        <title>101 Dothideomycetes genomes: a test case for predicting lifestyles and emergence of pathogens.</title>
        <authorList>
            <person name="Haridas S."/>
            <person name="Albert R."/>
            <person name="Binder M."/>
            <person name="Bloem J."/>
            <person name="Labutti K."/>
            <person name="Salamov A."/>
            <person name="Andreopoulos B."/>
            <person name="Baker S."/>
            <person name="Barry K."/>
            <person name="Bills G."/>
            <person name="Bluhm B."/>
            <person name="Cannon C."/>
            <person name="Castanera R."/>
            <person name="Culley D."/>
            <person name="Daum C."/>
            <person name="Ezra D."/>
            <person name="Gonzalez J."/>
            <person name="Henrissat B."/>
            <person name="Kuo A."/>
            <person name="Liang C."/>
            <person name="Lipzen A."/>
            <person name="Lutzoni F."/>
            <person name="Magnuson J."/>
            <person name="Mondo S."/>
            <person name="Nolan M."/>
            <person name="Ohm R."/>
            <person name="Pangilinan J."/>
            <person name="Park H.-J."/>
            <person name="Ramirez L."/>
            <person name="Alfaro M."/>
            <person name="Sun H."/>
            <person name="Tritt A."/>
            <person name="Yoshinaga Y."/>
            <person name="Zwiers L.-H."/>
            <person name="Turgeon B."/>
            <person name="Goodwin S."/>
            <person name="Spatafora J."/>
            <person name="Crous P."/>
            <person name="Grigoriev I."/>
        </authorList>
    </citation>
    <scope>NUCLEOTIDE SEQUENCE</scope>
    <source>
        <strain evidence="3">CBS 113979</strain>
    </source>
</reference>
<dbReference type="InterPro" id="IPR011989">
    <property type="entry name" value="ARM-like"/>
</dbReference>
<dbReference type="SUPFAM" id="SSF48371">
    <property type="entry name" value="ARM repeat"/>
    <property type="match status" value="1"/>
</dbReference>
<feature type="compositionally biased region" description="Polar residues" evidence="1">
    <location>
        <begin position="461"/>
        <end position="476"/>
    </location>
</feature>
<evidence type="ECO:0000259" key="2">
    <source>
        <dbReference type="SMART" id="SM01140"/>
    </source>
</evidence>
<dbReference type="EMBL" id="ML977138">
    <property type="protein sequence ID" value="KAF1992024.1"/>
    <property type="molecule type" value="Genomic_DNA"/>
</dbReference>
<dbReference type="SMART" id="SM01140">
    <property type="entry name" value="Drf_GBD"/>
    <property type="match status" value="1"/>
</dbReference>
<dbReference type="Gene3D" id="1.25.10.10">
    <property type="entry name" value="Leucine-rich Repeat Variant"/>
    <property type="match status" value="1"/>
</dbReference>
<evidence type="ECO:0000313" key="3">
    <source>
        <dbReference type="EMBL" id="KAF1992024.1"/>
    </source>
</evidence>
<proteinExistence type="predicted"/>
<accession>A0A6G1HG12</accession>
<feature type="compositionally biased region" description="Low complexity" evidence="1">
    <location>
        <begin position="186"/>
        <end position="196"/>
    </location>
</feature>
<gene>
    <name evidence="3" type="ORF">K402DRAFT_459223</name>
</gene>
<dbReference type="AlphaFoldDB" id="A0A6G1HG12"/>
<feature type="compositionally biased region" description="Basic and acidic residues" evidence="1">
    <location>
        <begin position="167"/>
        <end position="185"/>
    </location>
</feature>
<sequence length="957" mass="106195">MDSTTQPEQPAREGRPHHRRNNSAAVLKSIISRGHKRNPSEGPSLSPTKSHENTRPFDPHATTALPMMPPDHPLSSHRALSEIHNKQNKGPPSPSKAHMPTDERPRLGKKTMSSVSLRSLAKEKEKEKEPKKSRREPSRSRQEKDASGKPKKTKSSNNLAAMFSRSKSKDHDHDHDEKVSKDKENTTPPSSTTENTHAPIWEEFSSRALRERTTTTTVPLNDSSREDEIARYTPQAYSPSKQRNFGGVQMPTLGKNRLSRPPSMHLPKSTSTSSFMDTIARKMSSEKPRPEMFAKPSTTQQSKDRSRPNSRGRDEGHSKTPALSRKNSEEQHSQEAGHVKGVSRVMAAVAALNGKAKGVEEEAKLDPKQIDEAFESVLDSRNIPENMRQKMRTLKTTLKADFIKSHQVEGSQSSKESSNFALWSDTTTQADRVVKPSDDVSDHEEEEPVPAAPASAKRTRPLSNKFTWSKADSSPTKKQKAEMSREEKRASKGAEIHKTPSSKSLSSMGAAAGRSLLSKGTKAATPEDHVAYLRKVTEPCSVEVGRLHKLRLLLRNETVAWVDSFIRLGGMTEIVALLHRIMAVEWREEHEDNLLHESLLCLKGLCTTDLALQQLEQIQTTLFPALLRMLFDDEHKGPSEFTTRGVIMNVIFMHLEAASPAELPGRARTILGYLADPEPEEEKRPIEFVEVMRTRRPYRVWCREVSNVTKEVFWIFLHNLNVVALPEAAKENETGKEKGEVSEEGDGNPTTASTNAATTRMDEPTKDPNTYSTLHFPRPRPPIPAAPYVGGVEWDATNYIATHLDLLNGLIASLPTATSRNQLREELKASGWEKAMGNTLRTCKEKFYSAVHDGLRTWVSAAKEDGWRVKDVRYGVRDDRSVSPVKVKSPKKGEAPKIDVKVGEGEREKGVGGGAGLGLGGLEFERKKGEILRKVGGVAGEGSGDGVGGFEKDFWAS</sequence>
<dbReference type="InterPro" id="IPR016024">
    <property type="entry name" value="ARM-type_fold"/>
</dbReference>
<feature type="compositionally biased region" description="Basic and acidic residues" evidence="1">
    <location>
        <begin position="204"/>
        <end position="213"/>
    </location>
</feature>
<feature type="compositionally biased region" description="Basic and acidic residues" evidence="1">
    <location>
        <begin position="326"/>
        <end position="338"/>
    </location>
</feature>
<feature type="compositionally biased region" description="Polar residues" evidence="1">
    <location>
        <begin position="408"/>
        <end position="430"/>
    </location>
</feature>
<keyword evidence="4" id="KW-1185">Reference proteome</keyword>
<feature type="region of interest" description="Disordered" evidence="1">
    <location>
        <begin position="730"/>
        <end position="778"/>
    </location>
</feature>
<feature type="compositionally biased region" description="Basic and acidic residues" evidence="1">
    <location>
        <begin position="479"/>
        <end position="498"/>
    </location>
</feature>
<dbReference type="GO" id="GO:0003779">
    <property type="term" value="F:actin binding"/>
    <property type="evidence" value="ECO:0007669"/>
    <property type="project" value="InterPro"/>
</dbReference>
<dbReference type="Proteomes" id="UP000800041">
    <property type="component" value="Unassembled WGS sequence"/>
</dbReference>
<feature type="compositionally biased region" description="Basic and acidic residues" evidence="1">
    <location>
        <begin position="49"/>
        <end position="58"/>
    </location>
</feature>
<feature type="compositionally biased region" description="Basic and acidic residues" evidence="1">
    <location>
        <begin position="279"/>
        <end position="292"/>
    </location>
</feature>
<dbReference type="GO" id="GO:0030036">
    <property type="term" value="P:actin cytoskeleton organization"/>
    <property type="evidence" value="ECO:0007669"/>
    <property type="project" value="InterPro"/>
</dbReference>
<evidence type="ECO:0000256" key="1">
    <source>
        <dbReference type="SAM" id="MobiDB-lite"/>
    </source>
</evidence>
<feature type="compositionally biased region" description="Basic and acidic residues" evidence="1">
    <location>
        <begin position="302"/>
        <end position="318"/>
    </location>
</feature>
<dbReference type="InterPro" id="IPR010473">
    <property type="entry name" value="GTPase-bd"/>
</dbReference>
<feature type="compositionally biased region" description="Basic and acidic residues" evidence="1">
    <location>
        <begin position="120"/>
        <end position="148"/>
    </location>
</feature>